<keyword evidence="1" id="KW-0812">Transmembrane</keyword>
<reference evidence="2 3" key="1">
    <citation type="submission" date="2016-06" db="EMBL/GenBank/DDBJ databases">
        <title>Genome sequence of Clostridium acetireducens DSM 10703.</title>
        <authorList>
            <person name="Poehlein A."/>
            <person name="Fluechter S."/>
            <person name="Duerre P."/>
            <person name="Daniel R."/>
        </authorList>
    </citation>
    <scope>NUCLEOTIDE SEQUENCE [LARGE SCALE GENOMIC DNA]</scope>
    <source>
        <strain evidence="2 3">DSM 10703</strain>
    </source>
</reference>
<organism evidence="2 3">
    <name type="scientific">Clostridium acetireducens DSM 10703</name>
    <dbReference type="NCBI Taxonomy" id="1121290"/>
    <lineage>
        <taxon>Bacteria</taxon>
        <taxon>Bacillati</taxon>
        <taxon>Bacillota</taxon>
        <taxon>Clostridia</taxon>
        <taxon>Eubacteriales</taxon>
        <taxon>Clostridiaceae</taxon>
        <taxon>Clostridium</taxon>
    </lineage>
</organism>
<evidence type="ECO:0000313" key="3">
    <source>
        <dbReference type="Proteomes" id="UP000175744"/>
    </source>
</evidence>
<evidence type="ECO:0000313" key="2">
    <source>
        <dbReference type="EMBL" id="OFI05054.1"/>
    </source>
</evidence>
<gene>
    <name evidence="2" type="ORF">CLOACE_19280</name>
</gene>
<dbReference type="EMBL" id="LZFO01000034">
    <property type="protein sequence ID" value="OFI05054.1"/>
    <property type="molecule type" value="Genomic_DNA"/>
</dbReference>
<keyword evidence="1" id="KW-0472">Membrane</keyword>
<dbReference type="RefSeq" id="WP_070110895.1">
    <property type="nucleotide sequence ID" value="NZ_LZFO01000034.1"/>
</dbReference>
<dbReference type="STRING" id="1121290.CLAOCE_19280"/>
<name>A0A1E8EWR2_9CLOT</name>
<protein>
    <submittedName>
        <fullName evidence="2">Uncharacterized protein</fullName>
    </submittedName>
</protein>
<accession>A0A1E8EWR2</accession>
<comment type="caution">
    <text evidence="2">The sequence shown here is derived from an EMBL/GenBank/DDBJ whole genome shotgun (WGS) entry which is preliminary data.</text>
</comment>
<evidence type="ECO:0000256" key="1">
    <source>
        <dbReference type="SAM" id="Phobius"/>
    </source>
</evidence>
<proteinExistence type="predicted"/>
<keyword evidence="3" id="KW-1185">Reference proteome</keyword>
<dbReference type="AlphaFoldDB" id="A0A1E8EWR2"/>
<feature type="transmembrane region" description="Helical" evidence="1">
    <location>
        <begin position="20"/>
        <end position="39"/>
    </location>
</feature>
<dbReference type="Proteomes" id="UP000175744">
    <property type="component" value="Unassembled WGS sequence"/>
</dbReference>
<sequence length="98" mass="11255">MLSFGLLFVVGTVLVWKYDLSLWVAVVFSVSIVLIQFLLGPLVIEMFYKVSFDDYNIYISENVLDFIEKSCDEYNMPKPQIGIIKDGNPIEKITKKVL</sequence>
<keyword evidence="1" id="KW-1133">Transmembrane helix</keyword>